<keyword evidence="8" id="KW-0132">Cell division</keyword>
<dbReference type="GO" id="GO:0051301">
    <property type="term" value="P:cell division"/>
    <property type="evidence" value="ECO:0007669"/>
    <property type="project" value="UniProtKB-KW"/>
</dbReference>
<evidence type="ECO:0000313" key="9">
    <source>
        <dbReference type="Proteomes" id="UP000422736"/>
    </source>
</evidence>
<dbReference type="InterPro" id="IPR016491">
    <property type="entry name" value="Septin"/>
</dbReference>
<dbReference type="InterPro" id="IPR027417">
    <property type="entry name" value="P-loop_NTPase"/>
</dbReference>
<keyword evidence="9" id="KW-1185">Reference proteome</keyword>
<protein>
    <submittedName>
        <fullName evidence="8">Cell division control protein 3</fullName>
    </submittedName>
</protein>
<evidence type="ECO:0000256" key="3">
    <source>
        <dbReference type="ARBA" id="ARBA00023134"/>
    </source>
</evidence>
<evidence type="ECO:0000256" key="6">
    <source>
        <dbReference type="SAM" id="MobiDB-lite"/>
    </source>
</evidence>
<dbReference type="InterPro" id="IPR030379">
    <property type="entry name" value="G_SEPTIN_dom"/>
</dbReference>
<dbReference type="EMBL" id="CP015058">
    <property type="protein sequence ID" value="QGN16659.1"/>
    <property type="molecule type" value="Genomic_DNA"/>
</dbReference>
<evidence type="ECO:0000259" key="7">
    <source>
        <dbReference type="PROSITE" id="PS51719"/>
    </source>
</evidence>
<feature type="compositionally biased region" description="Low complexity" evidence="6">
    <location>
        <begin position="18"/>
        <end position="27"/>
    </location>
</feature>
<reference evidence="8 9" key="2">
    <citation type="submission" date="2019-11" db="EMBL/GenBank/DDBJ databases">
        <authorList>
            <person name="Lu H."/>
        </authorList>
    </citation>
    <scope>NUCLEOTIDE SEQUENCE [LARGE SCALE GENOMIC DNA]</scope>
    <source>
        <strain evidence="8 9">FIM1</strain>
    </source>
</reference>
<evidence type="ECO:0000256" key="4">
    <source>
        <dbReference type="RuleBase" id="RU004560"/>
    </source>
</evidence>
<gene>
    <name evidence="8" type="primary">SPR3</name>
    <name evidence="8" type="ORF">FIM1_3378</name>
</gene>
<evidence type="ECO:0000256" key="2">
    <source>
        <dbReference type="ARBA" id="ARBA00022741"/>
    </source>
</evidence>
<feature type="region of interest" description="Disordered" evidence="6">
    <location>
        <begin position="1"/>
        <end position="36"/>
    </location>
</feature>
<dbReference type="Proteomes" id="UP000422736">
    <property type="component" value="Chromosome 5"/>
</dbReference>
<keyword evidence="3 4" id="KW-0342">GTP-binding</keyword>
<dbReference type="PROSITE" id="PS51719">
    <property type="entry name" value="G_SEPTIN"/>
    <property type="match status" value="1"/>
</dbReference>
<dbReference type="CDD" id="cd01850">
    <property type="entry name" value="CDC_Septin"/>
    <property type="match status" value="1"/>
</dbReference>
<comment type="subcellular location">
    <subcellularLocation>
        <location evidence="1">Bud neck</location>
    </subcellularLocation>
</comment>
<sequence length="550" mass="62723">MTSMNNGWGSYMDRSVESSDIGSSSGSNAQEKYLAPNESMEIIQEHPEEDNLEIASISHGDDGVLGSVKKLFAADSIESSKSLTKNSDNEQNAQADYYTPNSAINSEVFDANGGEKNRRFVNAPVIDPNYYIGIDTIPIQKQTFIAKNGGRFTMMVVGQSGLGKTTFINTLFGTSLLPTVWEGDLSDREVTKTTKIVRHESELVEGDFALKFTVIDTPGFGDHANNSFSWSPIVNYIDEQYRSYIFQEEQPLRGSLKDNRIHCCLYFIKLTRHGLSALDIAAMEEISKRVNLIPIIAKVDGLTPDDVSIYKKNIRETIQKQQIKVCAFLDQNDPNCQTIFDMYPFGIVCSDEMVPNEEGKLVRGRKYKWGNVEVENPEHSEFTALRTVLMSKNLVDLVVGCENYYERCRTHMLLSRINQAKVNNPDFIESSGLNLEDPNQNGLDNYKFYETFNKKYMDELIIEWSPEFIHKQLEAKKRLNEIVSLEEKRFKDWKQDLLNKQNLFNHEIEDLHTLVQQIRSECNEMEAKANKQRARRFSRLGLSSHSELAK</sequence>
<feature type="coiled-coil region" evidence="5">
    <location>
        <begin position="508"/>
        <end position="535"/>
    </location>
</feature>
<evidence type="ECO:0000256" key="5">
    <source>
        <dbReference type="SAM" id="Coils"/>
    </source>
</evidence>
<comment type="similarity">
    <text evidence="4">Belongs to the TRAFAC class TrmE-Era-EngA-EngB-Septin-like GTPase superfamily. Septin GTPase family.</text>
</comment>
<dbReference type="Gene3D" id="3.40.50.300">
    <property type="entry name" value="P-loop containing nucleotide triphosphate hydrolases"/>
    <property type="match status" value="1"/>
</dbReference>
<keyword evidence="8" id="KW-0131">Cell cycle</keyword>
<keyword evidence="5" id="KW-0175">Coiled coil</keyword>
<organism evidence="8 9">
    <name type="scientific">Kluyveromyces marxianus</name>
    <name type="common">Yeast</name>
    <name type="synonym">Candida kefyr</name>
    <dbReference type="NCBI Taxonomy" id="4911"/>
    <lineage>
        <taxon>Eukaryota</taxon>
        <taxon>Fungi</taxon>
        <taxon>Dikarya</taxon>
        <taxon>Ascomycota</taxon>
        <taxon>Saccharomycotina</taxon>
        <taxon>Saccharomycetes</taxon>
        <taxon>Saccharomycetales</taxon>
        <taxon>Saccharomycetaceae</taxon>
        <taxon>Kluyveromyces</taxon>
    </lineage>
</organism>
<reference evidence="8 9" key="1">
    <citation type="submission" date="2016-03" db="EMBL/GenBank/DDBJ databases">
        <title>How can Kluyveromyces marxianus grow so fast - potential evolutionary course in Saccharomyces Complex revealed by comparative genomics.</title>
        <authorList>
            <person name="Mo W."/>
            <person name="Lu W."/>
            <person name="Yang X."/>
            <person name="Qi J."/>
            <person name="Lv H."/>
        </authorList>
    </citation>
    <scope>NUCLEOTIDE SEQUENCE [LARGE SCALE GENOMIC DNA]</scope>
    <source>
        <strain evidence="8 9">FIM1</strain>
    </source>
</reference>
<name>A0ABX6EY34_KLUMA</name>
<keyword evidence="2 4" id="KW-0547">Nucleotide-binding</keyword>
<dbReference type="SUPFAM" id="SSF52540">
    <property type="entry name" value="P-loop containing nucleoside triphosphate hydrolases"/>
    <property type="match status" value="1"/>
</dbReference>
<evidence type="ECO:0000256" key="1">
    <source>
        <dbReference type="ARBA" id="ARBA00004266"/>
    </source>
</evidence>
<accession>A0ABX6EY34</accession>
<dbReference type="Pfam" id="PF00735">
    <property type="entry name" value="Septin"/>
    <property type="match status" value="1"/>
</dbReference>
<evidence type="ECO:0000313" key="8">
    <source>
        <dbReference type="EMBL" id="QGN16659.1"/>
    </source>
</evidence>
<feature type="domain" description="Septin-type G" evidence="7">
    <location>
        <begin position="148"/>
        <end position="416"/>
    </location>
</feature>
<proteinExistence type="inferred from homology"/>
<dbReference type="PANTHER" id="PTHR18884">
    <property type="entry name" value="SEPTIN"/>
    <property type="match status" value="1"/>
</dbReference>